<dbReference type="Proteomes" id="UP000323300">
    <property type="component" value="Unassembled WGS sequence"/>
</dbReference>
<accession>A0A1I4F0L7</accession>
<gene>
    <name evidence="1" type="ORF">SAMN04488498_13323</name>
</gene>
<keyword evidence="2" id="KW-1185">Reference proteome</keyword>
<evidence type="ECO:0000313" key="2">
    <source>
        <dbReference type="Proteomes" id="UP000323300"/>
    </source>
</evidence>
<protein>
    <submittedName>
        <fullName evidence="1">Uncharacterized protein</fullName>
    </submittedName>
</protein>
<sequence>MLFDALLPLLPYLDANSEKVAGNAANFAKLLGANLHSPSPWTPRNGEKRNV</sequence>
<organism evidence="1 2">
    <name type="scientific">Neomesorhizobium albiziae</name>
    <dbReference type="NCBI Taxonomy" id="335020"/>
    <lineage>
        <taxon>Bacteria</taxon>
        <taxon>Pseudomonadati</taxon>
        <taxon>Pseudomonadota</taxon>
        <taxon>Alphaproteobacteria</taxon>
        <taxon>Hyphomicrobiales</taxon>
        <taxon>Phyllobacteriaceae</taxon>
        <taxon>Neomesorhizobium</taxon>
    </lineage>
</organism>
<dbReference type="EMBL" id="FOSL01000033">
    <property type="protein sequence ID" value="SFL10983.1"/>
    <property type="molecule type" value="Genomic_DNA"/>
</dbReference>
<reference evidence="1 2" key="1">
    <citation type="submission" date="2016-10" db="EMBL/GenBank/DDBJ databases">
        <authorList>
            <person name="Varghese N."/>
            <person name="Submissions S."/>
        </authorList>
    </citation>
    <scope>NUCLEOTIDE SEQUENCE [LARGE SCALE GENOMIC DNA]</scope>
    <source>
        <strain evidence="1 2">DSM 21822</strain>
    </source>
</reference>
<proteinExistence type="predicted"/>
<evidence type="ECO:0000313" key="1">
    <source>
        <dbReference type="EMBL" id="SFL10983.1"/>
    </source>
</evidence>
<dbReference type="AlphaFoldDB" id="A0A1I4F0L7"/>
<name>A0A1I4F0L7_9HYPH</name>